<dbReference type="RefSeq" id="WP_407882591.1">
    <property type="nucleotide sequence ID" value="NZ_BQXO01000002.1"/>
</dbReference>
<dbReference type="InterPro" id="IPR001466">
    <property type="entry name" value="Beta-lactam-related"/>
</dbReference>
<dbReference type="InterPro" id="IPR050491">
    <property type="entry name" value="AmpC-like"/>
</dbReference>
<comment type="subcellular location">
    <subcellularLocation>
        <location evidence="1">Membrane</location>
    </subcellularLocation>
</comment>
<accession>A0ABQ5JMW0</accession>
<dbReference type="Gene3D" id="3.40.710.10">
    <property type="entry name" value="DD-peptidase/beta-lactamase superfamily"/>
    <property type="match status" value="1"/>
</dbReference>
<evidence type="ECO:0000313" key="4">
    <source>
        <dbReference type="EMBL" id="GKT05325.1"/>
    </source>
</evidence>
<organism evidence="4 5">
    <name type="scientific">Furfurilactobacillus curtus</name>
    <dbReference type="NCBI Taxonomy" id="1746200"/>
    <lineage>
        <taxon>Bacteria</taxon>
        <taxon>Bacillati</taxon>
        <taxon>Bacillota</taxon>
        <taxon>Bacilli</taxon>
        <taxon>Lactobacillales</taxon>
        <taxon>Lactobacillaceae</taxon>
        <taxon>Furfurilactobacillus</taxon>
    </lineage>
</organism>
<reference evidence="4 5" key="1">
    <citation type="submission" date="2022-03" db="EMBL/GenBank/DDBJ databases">
        <title>Draft genome sequence of Furfurilactobacillus curtus JCM 31185.</title>
        <authorList>
            <person name="Suzuki S."/>
            <person name="Endo A."/>
            <person name="Kajikawa A."/>
        </authorList>
    </citation>
    <scope>NUCLEOTIDE SEQUENCE [LARGE SCALE GENOMIC DNA]</scope>
    <source>
        <strain evidence="4 5">JCM 31185</strain>
    </source>
</reference>
<keyword evidence="2" id="KW-0472">Membrane</keyword>
<feature type="domain" description="Beta-lactamase-related" evidence="3">
    <location>
        <begin position="81"/>
        <end position="365"/>
    </location>
</feature>
<dbReference type="InterPro" id="IPR012338">
    <property type="entry name" value="Beta-lactam/transpept-like"/>
</dbReference>
<evidence type="ECO:0000256" key="1">
    <source>
        <dbReference type="ARBA" id="ARBA00004370"/>
    </source>
</evidence>
<keyword evidence="5" id="KW-1185">Reference proteome</keyword>
<dbReference type="Proteomes" id="UP001628078">
    <property type="component" value="Unassembled WGS sequence"/>
</dbReference>
<dbReference type="SUPFAM" id="SSF56601">
    <property type="entry name" value="beta-lactamase/transpeptidase-like"/>
    <property type="match status" value="1"/>
</dbReference>
<comment type="caution">
    <text evidence="4">The sequence shown here is derived from an EMBL/GenBank/DDBJ whole genome shotgun (WGS) entry which is preliminary data.</text>
</comment>
<evidence type="ECO:0000313" key="5">
    <source>
        <dbReference type="Proteomes" id="UP001628078"/>
    </source>
</evidence>
<dbReference type="PANTHER" id="PTHR46825">
    <property type="entry name" value="D-ALANYL-D-ALANINE-CARBOXYPEPTIDASE/ENDOPEPTIDASE AMPH"/>
    <property type="match status" value="1"/>
</dbReference>
<sequence>MSRPMRISLILITVGLISLLAWGSVYHQVRQTTKVEHVVHHRRANAKPAHKWSTLKLPKTINQQETTTLNQQISDMHFVGSVLIVRGGKITYERQFGQANVARKLPNQASTAYAIDSIQKIATGALVMQQIEQHHLSMTDHLKRFFPEVPHSNEITIRQMLDMTSGLRMDGPVGPTNLQTDDQIVDYDVHHVIFDPALYNQWQYSQVNYNLLTGVLKKLTGKSYEQLFNQQVVKRLGLHQTVMMPSDRLQVAVAYAGTPSGDVDYNRAVVTPAAQWHDEVGTGRVATSARDLYGMISGIMAGKIISKQAVAQLYQSGSRSTYGGGTYNLYGAAVNHGLGYGYQSMSCVSKDGKNAVIMLSNSFRSRYSFKPFAEQLYLKLFSN</sequence>
<dbReference type="EMBL" id="BQXO01000002">
    <property type="protein sequence ID" value="GKT05325.1"/>
    <property type="molecule type" value="Genomic_DNA"/>
</dbReference>
<dbReference type="PANTHER" id="PTHR46825:SF11">
    <property type="entry name" value="PENICILLIN-BINDING PROTEIN 4"/>
    <property type="match status" value="1"/>
</dbReference>
<protein>
    <submittedName>
        <fullName evidence="4">Peptidase S12</fullName>
    </submittedName>
</protein>
<proteinExistence type="predicted"/>
<gene>
    <name evidence="4" type="primary">pbpX2_1</name>
    <name evidence="4" type="ORF">JCM31185_06140</name>
</gene>
<name>A0ABQ5JMW0_9LACO</name>
<evidence type="ECO:0000259" key="3">
    <source>
        <dbReference type="Pfam" id="PF00144"/>
    </source>
</evidence>
<dbReference type="Pfam" id="PF00144">
    <property type="entry name" value="Beta-lactamase"/>
    <property type="match status" value="1"/>
</dbReference>
<evidence type="ECO:0000256" key="2">
    <source>
        <dbReference type="ARBA" id="ARBA00023136"/>
    </source>
</evidence>